<organism evidence="1 2">
    <name type="scientific">Shimia abyssi</name>
    <dbReference type="NCBI Taxonomy" id="1662395"/>
    <lineage>
        <taxon>Bacteria</taxon>
        <taxon>Pseudomonadati</taxon>
        <taxon>Pseudomonadota</taxon>
        <taxon>Alphaproteobacteria</taxon>
        <taxon>Rhodobacterales</taxon>
        <taxon>Roseobacteraceae</taxon>
    </lineage>
</organism>
<gene>
    <name evidence="1" type="ORF">CLV88_12156</name>
</gene>
<evidence type="ECO:0000313" key="2">
    <source>
        <dbReference type="Proteomes" id="UP000240418"/>
    </source>
</evidence>
<evidence type="ECO:0000313" key="1">
    <source>
        <dbReference type="EMBL" id="PSL17146.1"/>
    </source>
</evidence>
<accession>A0A2P8F600</accession>
<comment type="caution">
    <text evidence="1">The sequence shown here is derived from an EMBL/GenBank/DDBJ whole genome shotgun (WGS) entry which is preliminary data.</text>
</comment>
<name>A0A2P8F600_9RHOB</name>
<proteinExistence type="predicted"/>
<sequence>MLNHSIMSEVINLKTLNILPELKPTFPKWNALSWMMLQFGASIKPPDRDVPRFGHLTRELSAISGHDGGVVPEFGLIDTRLDGPVEPLSPRFCR</sequence>
<dbReference type="Proteomes" id="UP000240418">
    <property type="component" value="Unassembled WGS sequence"/>
</dbReference>
<keyword evidence="2" id="KW-1185">Reference proteome</keyword>
<reference evidence="1 2" key="1">
    <citation type="submission" date="2018-03" db="EMBL/GenBank/DDBJ databases">
        <title>Genomic Encyclopedia of Archaeal and Bacterial Type Strains, Phase II (KMG-II): from individual species to whole genera.</title>
        <authorList>
            <person name="Goeker M."/>
        </authorList>
    </citation>
    <scope>NUCLEOTIDE SEQUENCE [LARGE SCALE GENOMIC DNA]</scope>
    <source>
        <strain evidence="1 2">DSM 100673</strain>
    </source>
</reference>
<protein>
    <submittedName>
        <fullName evidence="1">Uncharacterized protein</fullName>
    </submittedName>
</protein>
<dbReference type="EMBL" id="PYGJ01000021">
    <property type="protein sequence ID" value="PSL17146.1"/>
    <property type="molecule type" value="Genomic_DNA"/>
</dbReference>
<dbReference type="AlphaFoldDB" id="A0A2P8F600"/>